<dbReference type="AlphaFoldDB" id="A0A3N6PDA6"/>
<sequence length="565" mass="65328">MTQTRFNSSENSIHQELLKFIPADAKVIIEFGCGNGTIASQYKQINPHCYYIVIESNPDFAKNSVLQVDKIVVGNLQQNLSTLNIQPETVDCLIYGLDLMAIAHPTEVLKYHQTWLKNNGQVLAIVQNVQHWCRIFNLLKGGWENSEIIRHWFTLESLKSCFANAGLQVYEIQTRGEKGEEFQRFLQVTEGLVDALGLDSKKFATQTAAEYFIARVTKSPIHPRRLLIQTIIMDPKVCGTVRVLEPDRFSATIPGVRTFSAAKTADLNIGLPQEEKVFIWQRTILNYPSDFHKLKSLLEKDYLIVAEIDDNPLRRPEYAENNYLSYRGCHCVQTSTPSLANFLRQYNPNVVVFQNQLAKIVPLYERTLSHNKYLTIFFGAVNREADWKEIMPIINQVLSDYQDKIRFKVIHDKLFFESLNTTNKEFYPFCSYDKYLEILGSCDLSLLPLNDNPINQMKSDLKFVECAGYGVAVLASPIVYQDSIIDGKTGLIYHSVSDFARKLRQLITDENLRKKIAINAYDWVKNNRLLSQNYRQRRDWYLQMRDELARLNEQLKNRVPELFDY</sequence>
<organism evidence="2 3">
    <name type="scientific">Okeania hirsuta</name>
    <dbReference type="NCBI Taxonomy" id="1458930"/>
    <lineage>
        <taxon>Bacteria</taxon>
        <taxon>Bacillati</taxon>
        <taxon>Cyanobacteriota</taxon>
        <taxon>Cyanophyceae</taxon>
        <taxon>Oscillatoriophycideae</taxon>
        <taxon>Oscillatoriales</taxon>
        <taxon>Microcoleaceae</taxon>
        <taxon>Okeania</taxon>
    </lineage>
</organism>
<dbReference type="OrthoDB" id="9790457at2"/>
<dbReference type="Pfam" id="PF13524">
    <property type="entry name" value="Glyco_trans_1_2"/>
    <property type="match status" value="1"/>
</dbReference>
<accession>A0A3N6PDA6</accession>
<dbReference type="Pfam" id="PF13489">
    <property type="entry name" value="Methyltransf_23"/>
    <property type="match status" value="1"/>
</dbReference>
<dbReference type="GO" id="GO:0008168">
    <property type="term" value="F:methyltransferase activity"/>
    <property type="evidence" value="ECO:0007669"/>
    <property type="project" value="UniProtKB-KW"/>
</dbReference>
<proteinExistence type="predicted"/>
<keyword evidence="2" id="KW-0808">Transferase</keyword>
<dbReference type="InterPro" id="IPR029063">
    <property type="entry name" value="SAM-dependent_MTases_sf"/>
</dbReference>
<dbReference type="InterPro" id="IPR055259">
    <property type="entry name" value="YkvP/CgeB_Glyco_trans-like"/>
</dbReference>
<feature type="domain" description="Spore protein YkvP/CgeB glycosyl transferase-like" evidence="1">
    <location>
        <begin position="404"/>
        <end position="528"/>
    </location>
</feature>
<dbReference type="RefSeq" id="WP_124143827.1">
    <property type="nucleotide sequence ID" value="NZ_CAWOKI010000370.1"/>
</dbReference>
<dbReference type="Proteomes" id="UP000269154">
    <property type="component" value="Unassembled WGS sequence"/>
</dbReference>
<reference evidence="2 3" key="1">
    <citation type="journal article" date="2018" name="ACS Chem. Biol.">
        <title>Ketoreductase domain dysfunction expands chemodiversity: malyngamide biosynthesis in the cyanobacterium Okeania hirsuta.</title>
        <authorList>
            <person name="Moss N.A."/>
            <person name="Leao T."/>
            <person name="Rankin M."/>
            <person name="McCullough T.M."/>
            <person name="Qu P."/>
            <person name="Korobeynikov A."/>
            <person name="Smith J.L."/>
            <person name="Gerwick L."/>
            <person name="Gerwick W.H."/>
        </authorList>
    </citation>
    <scope>NUCLEOTIDE SEQUENCE [LARGE SCALE GENOMIC DNA]</scope>
    <source>
        <strain evidence="2 3">PAB10Feb10-1</strain>
    </source>
</reference>
<evidence type="ECO:0000259" key="1">
    <source>
        <dbReference type="Pfam" id="PF13524"/>
    </source>
</evidence>
<dbReference type="Gene3D" id="3.40.50.2000">
    <property type="entry name" value="Glycogen Phosphorylase B"/>
    <property type="match status" value="1"/>
</dbReference>
<dbReference type="SUPFAM" id="SSF53756">
    <property type="entry name" value="UDP-Glycosyltransferase/glycogen phosphorylase"/>
    <property type="match status" value="1"/>
</dbReference>
<protein>
    <submittedName>
        <fullName evidence="2">Methyltransferase domain-containing protein</fullName>
    </submittedName>
</protein>
<dbReference type="EMBL" id="RCBY01000119">
    <property type="protein sequence ID" value="RQH35950.1"/>
    <property type="molecule type" value="Genomic_DNA"/>
</dbReference>
<keyword evidence="3" id="KW-1185">Reference proteome</keyword>
<dbReference type="SUPFAM" id="SSF53335">
    <property type="entry name" value="S-adenosyl-L-methionine-dependent methyltransferases"/>
    <property type="match status" value="1"/>
</dbReference>
<dbReference type="Gene3D" id="3.40.50.150">
    <property type="entry name" value="Vaccinia Virus protein VP39"/>
    <property type="match status" value="1"/>
</dbReference>
<name>A0A3N6PDA6_9CYAN</name>
<dbReference type="GO" id="GO:0032259">
    <property type="term" value="P:methylation"/>
    <property type="evidence" value="ECO:0007669"/>
    <property type="project" value="UniProtKB-KW"/>
</dbReference>
<evidence type="ECO:0000313" key="3">
    <source>
        <dbReference type="Proteomes" id="UP000269154"/>
    </source>
</evidence>
<comment type="caution">
    <text evidence="2">The sequence shown here is derived from an EMBL/GenBank/DDBJ whole genome shotgun (WGS) entry which is preliminary data.</text>
</comment>
<keyword evidence="2" id="KW-0489">Methyltransferase</keyword>
<gene>
    <name evidence="2" type="ORF">D5R40_19440</name>
</gene>
<evidence type="ECO:0000313" key="2">
    <source>
        <dbReference type="EMBL" id="RQH35950.1"/>
    </source>
</evidence>